<proteinExistence type="predicted"/>
<comment type="caution">
    <text evidence="3">The sequence shown here is derived from an EMBL/GenBank/DDBJ whole genome shotgun (WGS) entry which is preliminary data.</text>
</comment>
<reference evidence="3 4" key="2">
    <citation type="submission" date="2019-01" db="EMBL/GenBank/DDBJ databases">
        <title>The decoding of complex shrimp genome reveals the adaptation for benthos swimmer, frequently molting mechanism and breeding impact on genome.</title>
        <authorList>
            <person name="Sun Y."/>
            <person name="Gao Y."/>
            <person name="Yu Y."/>
        </authorList>
    </citation>
    <scope>NUCLEOTIDE SEQUENCE [LARGE SCALE GENOMIC DNA]</scope>
    <source>
        <tissue evidence="3">Muscle</tissue>
    </source>
</reference>
<dbReference type="InterPro" id="IPR026983">
    <property type="entry name" value="DHC"/>
</dbReference>
<dbReference type="Proteomes" id="UP000283509">
    <property type="component" value="Unassembled WGS sequence"/>
</dbReference>
<sequence length="394" mass="44347">MTINICTFHLRSHSGHNATVSPSTSSVEEGRDVDPEMLEYLVGRVFYGGRVHRAEDQQGITGLDRPEIFGLPAGVQQLQEIEAGQRFLTVLATVGGAQNLQGESERISKDEVKRLKKMSRMSVALGRLKGLELYGRFRQLPAPIEGEAQLDECEERDLRDVMRREINKYNAIVLGITREERPGDGTEEVISAVNLGHTPASWRALCKHPTPGTLHAFLQDFHARVDFFQTWLNNGCPKTYWLGAFQFLPAFLTTILRQVGQSTRRPLHHLTWGFHMTDEPPPEMPEKRVGGTVIPRADTAAPLLSMIPTPTVQTGSLPCEGRFTLYHSTALNPRFTDTRDLEKQQKDLNHHADRPSRCDHPSTEAQQTRFSDEFQNIKDSTSLDLQLGEETCQQ</sequence>
<dbReference type="PANTHER" id="PTHR45703">
    <property type="entry name" value="DYNEIN HEAVY CHAIN"/>
    <property type="match status" value="1"/>
</dbReference>
<dbReference type="Pfam" id="PF18199">
    <property type="entry name" value="Dynein_C"/>
    <property type="match status" value="1"/>
</dbReference>
<evidence type="ECO:0000313" key="3">
    <source>
        <dbReference type="EMBL" id="ROT82479.1"/>
    </source>
</evidence>
<gene>
    <name evidence="3" type="ORF">C7M84_024334</name>
</gene>
<dbReference type="EMBL" id="QCYY01000817">
    <property type="protein sequence ID" value="ROT82479.1"/>
    <property type="molecule type" value="Genomic_DNA"/>
</dbReference>
<reference evidence="3 4" key="1">
    <citation type="submission" date="2018-04" db="EMBL/GenBank/DDBJ databases">
        <authorList>
            <person name="Zhang X."/>
            <person name="Yuan J."/>
            <person name="Li F."/>
            <person name="Xiang J."/>
        </authorList>
    </citation>
    <scope>NUCLEOTIDE SEQUENCE [LARGE SCALE GENOMIC DNA]</scope>
    <source>
        <tissue evidence="3">Muscle</tissue>
    </source>
</reference>
<feature type="compositionally biased region" description="Basic and acidic residues" evidence="1">
    <location>
        <begin position="347"/>
        <end position="362"/>
    </location>
</feature>
<accession>A0A423U1B5</accession>
<name>A0A423U1B5_PENVA</name>
<feature type="domain" description="Dynein heavy chain C-terminal" evidence="2">
    <location>
        <begin position="184"/>
        <end position="284"/>
    </location>
</feature>
<dbReference type="GO" id="GO:0045505">
    <property type="term" value="F:dynein intermediate chain binding"/>
    <property type="evidence" value="ECO:0007669"/>
    <property type="project" value="InterPro"/>
</dbReference>
<keyword evidence="4" id="KW-1185">Reference proteome</keyword>
<dbReference type="AlphaFoldDB" id="A0A423U1B5"/>
<organism evidence="3 4">
    <name type="scientific">Penaeus vannamei</name>
    <name type="common">Whiteleg shrimp</name>
    <name type="synonym">Litopenaeus vannamei</name>
    <dbReference type="NCBI Taxonomy" id="6689"/>
    <lineage>
        <taxon>Eukaryota</taxon>
        <taxon>Metazoa</taxon>
        <taxon>Ecdysozoa</taxon>
        <taxon>Arthropoda</taxon>
        <taxon>Crustacea</taxon>
        <taxon>Multicrustacea</taxon>
        <taxon>Malacostraca</taxon>
        <taxon>Eumalacostraca</taxon>
        <taxon>Eucarida</taxon>
        <taxon>Decapoda</taxon>
        <taxon>Dendrobranchiata</taxon>
        <taxon>Penaeoidea</taxon>
        <taxon>Penaeidae</taxon>
        <taxon>Penaeus</taxon>
    </lineage>
</organism>
<dbReference type="InterPro" id="IPR041228">
    <property type="entry name" value="Dynein_C"/>
</dbReference>
<feature type="region of interest" description="Disordered" evidence="1">
    <location>
        <begin position="347"/>
        <end position="377"/>
    </location>
</feature>
<dbReference type="GO" id="GO:0051959">
    <property type="term" value="F:dynein light intermediate chain binding"/>
    <property type="evidence" value="ECO:0007669"/>
    <property type="project" value="InterPro"/>
</dbReference>
<protein>
    <submittedName>
        <fullName evidence="3">Dynein heavy chain 7, axonemal-like</fullName>
    </submittedName>
</protein>
<dbReference type="OrthoDB" id="6373483at2759"/>
<evidence type="ECO:0000313" key="4">
    <source>
        <dbReference type="Proteomes" id="UP000283509"/>
    </source>
</evidence>
<dbReference type="STRING" id="6689.A0A423U1B5"/>
<evidence type="ECO:0000256" key="1">
    <source>
        <dbReference type="SAM" id="MobiDB-lite"/>
    </source>
</evidence>
<dbReference type="GO" id="GO:0030286">
    <property type="term" value="C:dynein complex"/>
    <property type="evidence" value="ECO:0007669"/>
    <property type="project" value="InterPro"/>
</dbReference>
<evidence type="ECO:0000259" key="2">
    <source>
        <dbReference type="Pfam" id="PF18199"/>
    </source>
</evidence>
<dbReference type="PANTHER" id="PTHR45703:SF36">
    <property type="entry name" value="DYNEIN HEAVY CHAIN, CYTOPLASMIC"/>
    <property type="match status" value="1"/>
</dbReference>
<dbReference type="GO" id="GO:0007018">
    <property type="term" value="P:microtubule-based movement"/>
    <property type="evidence" value="ECO:0007669"/>
    <property type="project" value="InterPro"/>
</dbReference>
<dbReference type="Gene3D" id="1.20.1270.280">
    <property type="match status" value="1"/>
</dbReference>